<reference evidence="3" key="2">
    <citation type="submission" date="2014-07" db="EMBL/GenBank/DDBJ databases">
        <title>Genome sequence of Mangrovimonas yunxiaonensis.</title>
        <authorList>
            <person name="Li Y."/>
            <person name="Zheng T."/>
        </authorList>
    </citation>
    <scope>NUCLEOTIDE SEQUENCE [LARGE SCALE GENOMIC DNA]</scope>
    <source>
        <strain evidence="3">LY01</strain>
    </source>
</reference>
<evidence type="ECO:0000313" key="3">
    <source>
        <dbReference type="Proteomes" id="UP000028521"/>
    </source>
</evidence>
<evidence type="ECO:0000313" key="2">
    <source>
        <dbReference type="EMBL" id="KFB02127.1"/>
    </source>
</evidence>
<feature type="transmembrane region" description="Helical" evidence="1">
    <location>
        <begin position="6"/>
        <end position="26"/>
    </location>
</feature>
<comment type="caution">
    <text evidence="2">The sequence shown here is derived from an EMBL/GenBank/DDBJ whole genome shotgun (WGS) entry which is preliminary data.</text>
</comment>
<name>A0A084TN41_9FLAO</name>
<protein>
    <recommendedName>
        <fullName evidence="4">SdpI/YhfL protein family</fullName>
    </recommendedName>
</protein>
<dbReference type="AlphaFoldDB" id="A0A084TN41"/>
<dbReference type="Proteomes" id="UP000028521">
    <property type="component" value="Unassembled WGS sequence"/>
</dbReference>
<dbReference type="EMBL" id="JPFK01000002">
    <property type="protein sequence ID" value="KFB02127.1"/>
    <property type="molecule type" value="Genomic_DNA"/>
</dbReference>
<dbReference type="InterPro" id="IPR025962">
    <property type="entry name" value="SdpI/YhfL"/>
</dbReference>
<dbReference type="OrthoDB" id="3173919at2"/>
<evidence type="ECO:0000256" key="1">
    <source>
        <dbReference type="SAM" id="Phobius"/>
    </source>
</evidence>
<evidence type="ECO:0008006" key="4">
    <source>
        <dbReference type="Google" id="ProtNLM"/>
    </source>
</evidence>
<dbReference type="STRING" id="1197477.IA57_00350"/>
<keyword evidence="1" id="KW-0472">Membrane</keyword>
<keyword evidence="1" id="KW-0812">Transmembrane</keyword>
<accession>A0A084TN41</accession>
<keyword evidence="1" id="KW-1133">Transmembrane helix</keyword>
<sequence length="119" mass="13119">MPIENPLFLIPCSSGLVFIAVGLIMLKFPPKKINGIYGYKTASAMKTQKHWDFAQKYAAKEMIKLGAVLSLLGGLGLTYFPTEKIALFLGMGLLIAMVVTLFIRVEIAIKKTFHDDVTP</sequence>
<dbReference type="RefSeq" id="WP_036117724.1">
    <property type="nucleotide sequence ID" value="NZ_BMET01000008.1"/>
</dbReference>
<dbReference type="Pfam" id="PF13630">
    <property type="entry name" value="SdpI"/>
    <property type="match status" value="1"/>
</dbReference>
<proteinExistence type="predicted"/>
<keyword evidence="3" id="KW-1185">Reference proteome</keyword>
<dbReference type="eggNOG" id="COG5658">
    <property type="taxonomic scope" value="Bacteria"/>
</dbReference>
<reference evidence="2 3" key="1">
    <citation type="journal article" date="2014" name="Genome Announc.">
        <title>Draft Genome Sequence of the Algicidal Bacterium Mangrovimonas yunxiaonensis Strain LY01.</title>
        <authorList>
            <person name="Li Y."/>
            <person name="Zhu H."/>
            <person name="Li C."/>
            <person name="Zhang H."/>
            <person name="Chen Z."/>
            <person name="Zheng W."/>
            <person name="Xu H."/>
            <person name="Zheng T."/>
        </authorList>
    </citation>
    <scope>NUCLEOTIDE SEQUENCE [LARGE SCALE GENOMIC DNA]</scope>
    <source>
        <strain evidence="2 3">LY01</strain>
    </source>
</reference>
<feature type="transmembrane region" description="Helical" evidence="1">
    <location>
        <begin position="85"/>
        <end position="103"/>
    </location>
</feature>
<gene>
    <name evidence="2" type="ORF">IA57_00350</name>
</gene>
<organism evidence="2 3">
    <name type="scientific">Mangrovimonas yunxiaonensis</name>
    <dbReference type="NCBI Taxonomy" id="1197477"/>
    <lineage>
        <taxon>Bacteria</taxon>
        <taxon>Pseudomonadati</taxon>
        <taxon>Bacteroidota</taxon>
        <taxon>Flavobacteriia</taxon>
        <taxon>Flavobacteriales</taxon>
        <taxon>Flavobacteriaceae</taxon>
        <taxon>Mangrovimonas</taxon>
    </lineage>
</organism>